<dbReference type="AlphaFoldDB" id="B2JJG7"/>
<sequence precursor="true">MAVAQNSGTSMKTRTPVIACCLLAAALSAGCAAVYKDPGACEQTMRESAKELSAEDTLKVLHTGTSIHGSRVVVEGTLEHPQTASEAAVAKAPNTNILEAGLLAPVTAAIEKSRPHKTVVAAAVECTYDANGQTGFRWLAPARLVKDSTKSDETPSDE</sequence>
<keyword evidence="3" id="KW-1185">Reference proteome</keyword>
<dbReference type="STRING" id="391038.Bphy_1528"/>
<evidence type="ECO:0008006" key="4">
    <source>
        <dbReference type="Google" id="ProtNLM"/>
    </source>
</evidence>
<protein>
    <recommendedName>
        <fullName evidence="4">Lipoprotein</fullName>
    </recommendedName>
</protein>
<evidence type="ECO:0000313" key="2">
    <source>
        <dbReference type="EMBL" id="ACC70710.1"/>
    </source>
</evidence>
<dbReference type="HOGENOM" id="CLU_1632256_0_0_4"/>
<evidence type="ECO:0000256" key="1">
    <source>
        <dbReference type="SAM" id="SignalP"/>
    </source>
</evidence>
<keyword evidence="1" id="KW-0732">Signal</keyword>
<proteinExistence type="predicted"/>
<name>B2JJG7_PARP8</name>
<accession>B2JJG7</accession>
<feature type="signal peptide" evidence="1">
    <location>
        <begin position="1"/>
        <end position="32"/>
    </location>
</feature>
<dbReference type="KEGG" id="bph:Bphy_1528"/>
<gene>
    <name evidence="2" type="ordered locus">Bphy_1528</name>
</gene>
<dbReference type="Proteomes" id="UP000001192">
    <property type="component" value="Chromosome 1"/>
</dbReference>
<reference evidence="3" key="1">
    <citation type="journal article" date="2014" name="Stand. Genomic Sci.">
        <title>Complete genome sequence of Burkholderia phymatum STM815(T), a broad host range and efficient nitrogen-fixing symbiont of Mimosa species.</title>
        <authorList>
            <person name="Moulin L."/>
            <person name="Klonowska A."/>
            <person name="Caroline B."/>
            <person name="Booth K."/>
            <person name="Vriezen J.A."/>
            <person name="Melkonian R."/>
            <person name="James E.K."/>
            <person name="Young J.P."/>
            <person name="Bena G."/>
            <person name="Hauser L."/>
            <person name="Land M."/>
            <person name="Kyrpides N."/>
            <person name="Bruce D."/>
            <person name="Chain P."/>
            <person name="Copeland A."/>
            <person name="Pitluck S."/>
            <person name="Woyke T."/>
            <person name="Lizotte-Waniewski M."/>
            <person name="Bristow J."/>
            <person name="Riley M."/>
        </authorList>
    </citation>
    <scope>NUCLEOTIDE SEQUENCE [LARGE SCALE GENOMIC DNA]</scope>
    <source>
        <strain evidence="3">DSM 17167 / CIP 108236 / LMG 21445 / STM815</strain>
    </source>
</reference>
<feature type="chain" id="PRO_5002777261" description="Lipoprotein" evidence="1">
    <location>
        <begin position="33"/>
        <end position="158"/>
    </location>
</feature>
<dbReference type="EMBL" id="CP001043">
    <property type="protein sequence ID" value="ACC70710.1"/>
    <property type="molecule type" value="Genomic_DNA"/>
</dbReference>
<evidence type="ECO:0000313" key="3">
    <source>
        <dbReference type="Proteomes" id="UP000001192"/>
    </source>
</evidence>
<dbReference type="eggNOG" id="ENOG50307C5">
    <property type="taxonomic scope" value="Bacteria"/>
</dbReference>
<organism evidence="2 3">
    <name type="scientific">Paraburkholderia phymatum (strain DSM 17167 / CIP 108236 / LMG 21445 / STM815)</name>
    <name type="common">Burkholderia phymatum</name>
    <dbReference type="NCBI Taxonomy" id="391038"/>
    <lineage>
        <taxon>Bacteria</taxon>
        <taxon>Pseudomonadati</taxon>
        <taxon>Pseudomonadota</taxon>
        <taxon>Betaproteobacteria</taxon>
        <taxon>Burkholderiales</taxon>
        <taxon>Burkholderiaceae</taxon>
        <taxon>Paraburkholderia</taxon>
    </lineage>
</organism>